<dbReference type="Proteomes" id="UP001301728">
    <property type="component" value="Unassembled WGS sequence"/>
</dbReference>
<evidence type="ECO:0000313" key="2">
    <source>
        <dbReference type="Proteomes" id="UP001301728"/>
    </source>
</evidence>
<sequence>MSMEDMDSKVRSLREQVTYEVKKGSSSNSTRDALIAQIAAYLANADLTSSQKSTLQDLYAQLEALKNS</sequence>
<dbReference type="EMBL" id="JAYGHT010000086">
    <property type="protein sequence ID" value="MEA5520616.1"/>
    <property type="molecule type" value="Genomic_DNA"/>
</dbReference>
<evidence type="ECO:0000313" key="1">
    <source>
        <dbReference type="EMBL" id="MEA5520616.1"/>
    </source>
</evidence>
<protein>
    <submittedName>
        <fullName evidence="1">Uncharacterized protein</fullName>
    </submittedName>
</protein>
<keyword evidence="2" id="KW-1185">Reference proteome</keyword>
<proteinExistence type="predicted"/>
<name>A0ABU5U0A4_9CYAN</name>
<accession>A0ABU5U0A4</accession>
<gene>
    <name evidence="1" type="ORF">VB854_16860</name>
</gene>
<comment type="caution">
    <text evidence="1">The sequence shown here is derived from an EMBL/GenBank/DDBJ whole genome shotgun (WGS) entry which is preliminary data.</text>
</comment>
<organism evidence="1 2">
    <name type="scientific">Limnoraphis robusta CCNP1315</name>
    <dbReference type="NCBI Taxonomy" id="3110306"/>
    <lineage>
        <taxon>Bacteria</taxon>
        <taxon>Bacillati</taxon>
        <taxon>Cyanobacteriota</taxon>
        <taxon>Cyanophyceae</taxon>
        <taxon>Oscillatoriophycideae</taxon>
        <taxon>Oscillatoriales</taxon>
        <taxon>Sirenicapillariaceae</taxon>
        <taxon>Limnoraphis</taxon>
    </lineage>
</organism>
<reference evidence="1 2" key="1">
    <citation type="submission" date="2023-12" db="EMBL/GenBank/DDBJ databases">
        <title>Baltic Sea Cyanobacteria.</title>
        <authorList>
            <person name="Delbaje E."/>
            <person name="Fewer D.P."/>
            <person name="Shishido T.K."/>
        </authorList>
    </citation>
    <scope>NUCLEOTIDE SEQUENCE [LARGE SCALE GENOMIC DNA]</scope>
    <source>
        <strain evidence="1 2">CCNP 1315</strain>
    </source>
</reference>
<dbReference type="RefSeq" id="WP_323276175.1">
    <property type="nucleotide sequence ID" value="NZ_JAYGHT010000086.1"/>
</dbReference>